<name>A0A916WRZ1_9ACTN</name>
<sequence length="273" mass="28263">MEMQGKVIIVTGAGGGIGGALARAFTAAGGKVVLTDLDAAAVTETARAIEADGGAVAVTSGDASSNEHIDAVVALAEREFGPVDMYVANAGIGGAAGLAATDADWEHAIDVNLMAHVRAARRLVPQWVQRGSGYFLSTASAAGLLTQIGSATYSVTKHAVIGFDEWLSVTYGDSGVAVSCLCPMGVDTKLLRPDGIDGDDAEKLMQNAVETAGDVLTPAAVADAVMEGIADERFLILPHPEVLKMYRYKGSDYDRWLGGMRRYQASLMAPTGS</sequence>
<dbReference type="Pfam" id="PF00106">
    <property type="entry name" value="adh_short"/>
    <property type="match status" value="1"/>
</dbReference>
<keyword evidence="2" id="KW-0560">Oxidoreductase</keyword>
<dbReference type="RefSeq" id="WP_188585892.1">
    <property type="nucleotide sequence ID" value="NZ_BMGC01000007.1"/>
</dbReference>
<reference evidence="3" key="1">
    <citation type="journal article" date="2014" name="Int. J. Syst. Evol. Microbiol.">
        <title>Complete genome sequence of Corynebacterium casei LMG S-19264T (=DSM 44701T), isolated from a smear-ripened cheese.</title>
        <authorList>
            <consortium name="US DOE Joint Genome Institute (JGI-PGF)"/>
            <person name="Walter F."/>
            <person name="Albersmeier A."/>
            <person name="Kalinowski J."/>
            <person name="Ruckert C."/>
        </authorList>
    </citation>
    <scope>NUCLEOTIDE SEQUENCE</scope>
    <source>
        <strain evidence="3">CGMCC 1.12827</strain>
    </source>
</reference>
<dbReference type="Gene3D" id="3.40.50.720">
    <property type="entry name" value="NAD(P)-binding Rossmann-like Domain"/>
    <property type="match status" value="1"/>
</dbReference>
<dbReference type="CDD" id="cd05233">
    <property type="entry name" value="SDR_c"/>
    <property type="match status" value="1"/>
</dbReference>
<comment type="caution">
    <text evidence="3">The sequence shown here is derived from an EMBL/GenBank/DDBJ whole genome shotgun (WGS) entry which is preliminary data.</text>
</comment>
<evidence type="ECO:0000256" key="2">
    <source>
        <dbReference type="ARBA" id="ARBA00023002"/>
    </source>
</evidence>
<reference evidence="3" key="2">
    <citation type="submission" date="2020-09" db="EMBL/GenBank/DDBJ databases">
        <authorList>
            <person name="Sun Q."/>
            <person name="Zhou Y."/>
        </authorList>
    </citation>
    <scope>NUCLEOTIDE SEQUENCE</scope>
    <source>
        <strain evidence="3">CGMCC 1.12827</strain>
    </source>
</reference>
<dbReference type="Proteomes" id="UP000621454">
    <property type="component" value="Unassembled WGS sequence"/>
</dbReference>
<gene>
    <name evidence="3" type="ORF">GCM10011489_14080</name>
</gene>
<dbReference type="SUPFAM" id="SSF51735">
    <property type="entry name" value="NAD(P)-binding Rossmann-fold domains"/>
    <property type="match status" value="1"/>
</dbReference>
<accession>A0A916WRZ1</accession>
<dbReference type="PRINTS" id="PR00081">
    <property type="entry name" value="GDHRDH"/>
</dbReference>
<organism evidence="3 4">
    <name type="scientific">Gordonia jinhuaensis</name>
    <dbReference type="NCBI Taxonomy" id="1517702"/>
    <lineage>
        <taxon>Bacteria</taxon>
        <taxon>Bacillati</taxon>
        <taxon>Actinomycetota</taxon>
        <taxon>Actinomycetes</taxon>
        <taxon>Mycobacteriales</taxon>
        <taxon>Gordoniaceae</taxon>
        <taxon>Gordonia</taxon>
    </lineage>
</organism>
<comment type="similarity">
    <text evidence="1">Belongs to the short-chain dehydrogenases/reductases (SDR) family.</text>
</comment>
<dbReference type="PANTHER" id="PTHR24322">
    <property type="entry name" value="PKSB"/>
    <property type="match status" value="1"/>
</dbReference>
<evidence type="ECO:0000313" key="3">
    <source>
        <dbReference type="EMBL" id="GGB27123.1"/>
    </source>
</evidence>
<dbReference type="InterPro" id="IPR002347">
    <property type="entry name" value="SDR_fam"/>
</dbReference>
<dbReference type="EMBL" id="BMGC01000007">
    <property type="protein sequence ID" value="GGB27123.1"/>
    <property type="molecule type" value="Genomic_DNA"/>
</dbReference>
<evidence type="ECO:0000313" key="4">
    <source>
        <dbReference type="Proteomes" id="UP000621454"/>
    </source>
</evidence>
<keyword evidence="4" id="KW-1185">Reference proteome</keyword>
<proteinExistence type="inferred from homology"/>
<protein>
    <submittedName>
        <fullName evidence="3">Short chain dehydrogenase/reductase</fullName>
    </submittedName>
</protein>
<dbReference type="PANTHER" id="PTHR24322:SF736">
    <property type="entry name" value="RETINOL DEHYDROGENASE 10"/>
    <property type="match status" value="1"/>
</dbReference>
<dbReference type="GO" id="GO:0016616">
    <property type="term" value="F:oxidoreductase activity, acting on the CH-OH group of donors, NAD or NADP as acceptor"/>
    <property type="evidence" value="ECO:0007669"/>
    <property type="project" value="TreeGrafter"/>
</dbReference>
<dbReference type="InterPro" id="IPR036291">
    <property type="entry name" value="NAD(P)-bd_dom_sf"/>
</dbReference>
<dbReference type="AlphaFoldDB" id="A0A916WRZ1"/>
<evidence type="ECO:0000256" key="1">
    <source>
        <dbReference type="ARBA" id="ARBA00006484"/>
    </source>
</evidence>